<dbReference type="InterPro" id="IPR052926">
    <property type="entry name" value="Metallo-beta-lactamase_dom"/>
</dbReference>
<dbReference type="Proteomes" id="UP000078595">
    <property type="component" value="Chromosome 3"/>
</dbReference>
<dbReference type="InterPro" id="IPR041712">
    <property type="entry name" value="DHPS-like_MBL-fold"/>
</dbReference>
<dbReference type="InterPro" id="IPR001279">
    <property type="entry name" value="Metallo-B-lactamas"/>
</dbReference>
<dbReference type="SUPFAM" id="SSF56281">
    <property type="entry name" value="Metallo-hydrolase/oxidoreductase"/>
    <property type="match status" value="1"/>
</dbReference>
<reference evidence="3" key="1">
    <citation type="submission" date="2013-07" db="EMBL/GenBank/DDBJ databases">
        <title>The Genome Sequence of Cryptococcus dejecticola CBS10117.</title>
        <authorList>
            <consortium name="The Broad Institute Genome Sequencing Platform"/>
            <person name="Cuomo C."/>
            <person name="Litvintseva A."/>
            <person name="Chen Y."/>
            <person name="Heitman J."/>
            <person name="Sun S."/>
            <person name="Springer D."/>
            <person name="Dromer F."/>
            <person name="Young S.K."/>
            <person name="Zeng Q."/>
            <person name="Gargeya S."/>
            <person name="Fitzgerald M."/>
            <person name="Abouelleil A."/>
            <person name="Alvarado L."/>
            <person name="Berlin A.M."/>
            <person name="Chapman S.B."/>
            <person name="Dewar J."/>
            <person name="Goldberg J."/>
            <person name="Griggs A."/>
            <person name="Gujja S."/>
            <person name="Hansen M."/>
            <person name="Howarth C."/>
            <person name="Imamovic A."/>
            <person name="Larimer J."/>
            <person name="McCowan C."/>
            <person name="Murphy C."/>
            <person name="Pearson M."/>
            <person name="Priest M."/>
            <person name="Roberts A."/>
            <person name="Saif S."/>
            <person name="Shea T."/>
            <person name="Sykes S."/>
            <person name="Wortman J."/>
            <person name="Nusbaum C."/>
            <person name="Birren B."/>
        </authorList>
    </citation>
    <scope>NUCLEOTIDE SEQUENCE [LARGE SCALE GENOMIC DNA]</scope>
    <source>
        <strain evidence="3">CBS 10117</strain>
    </source>
</reference>
<accession>A0A1A6AA19</accession>
<gene>
    <name evidence="3" type="ORF">I303_02919</name>
    <name evidence="4" type="ORF">I303_102899</name>
</gene>
<protein>
    <submittedName>
        <fullName evidence="3">Metallo-beta-lactamase superfamily protein</fullName>
    </submittedName>
</protein>
<dbReference type="GO" id="GO:0016740">
    <property type="term" value="F:transferase activity"/>
    <property type="evidence" value="ECO:0007669"/>
    <property type="project" value="TreeGrafter"/>
</dbReference>
<dbReference type="EMBL" id="CP144532">
    <property type="protein sequence ID" value="WWC60328.1"/>
    <property type="molecule type" value="Genomic_DNA"/>
</dbReference>
<evidence type="ECO:0000313" key="3">
    <source>
        <dbReference type="EMBL" id="OBR86898.1"/>
    </source>
</evidence>
<keyword evidence="5" id="KW-1185">Reference proteome</keyword>
<evidence type="ECO:0000259" key="2">
    <source>
        <dbReference type="Pfam" id="PF00753"/>
    </source>
</evidence>
<feature type="region of interest" description="Disordered" evidence="1">
    <location>
        <begin position="137"/>
        <end position="160"/>
    </location>
</feature>
<evidence type="ECO:0000313" key="5">
    <source>
        <dbReference type="Proteomes" id="UP000078595"/>
    </source>
</evidence>
<organism evidence="3">
    <name type="scientific">Kwoniella dejecticola CBS 10117</name>
    <dbReference type="NCBI Taxonomy" id="1296121"/>
    <lineage>
        <taxon>Eukaryota</taxon>
        <taxon>Fungi</taxon>
        <taxon>Dikarya</taxon>
        <taxon>Basidiomycota</taxon>
        <taxon>Agaricomycotina</taxon>
        <taxon>Tremellomycetes</taxon>
        <taxon>Tremellales</taxon>
        <taxon>Cryptococcaceae</taxon>
        <taxon>Kwoniella</taxon>
    </lineage>
</organism>
<proteinExistence type="predicted"/>
<dbReference type="AlphaFoldDB" id="A0A1A6AA19"/>
<dbReference type="OrthoDB" id="1470350at2759"/>
<dbReference type="RefSeq" id="XP_018264740.1">
    <property type="nucleotide sequence ID" value="XM_018406246.1"/>
</dbReference>
<evidence type="ECO:0000313" key="4">
    <source>
        <dbReference type="EMBL" id="WWC60328.1"/>
    </source>
</evidence>
<evidence type="ECO:0000256" key="1">
    <source>
        <dbReference type="SAM" id="MobiDB-lite"/>
    </source>
</evidence>
<reference evidence="4" key="2">
    <citation type="submission" date="2013-07" db="EMBL/GenBank/DDBJ databases">
        <authorList>
            <consortium name="The Broad Institute Genome Sequencing Platform"/>
            <person name="Cuomo C."/>
            <person name="Litvintseva A."/>
            <person name="Chen Y."/>
            <person name="Heitman J."/>
            <person name="Sun S."/>
            <person name="Springer D."/>
            <person name="Dromer F."/>
            <person name="Young S.K."/>
            <person name="Zeng Q."/>
            <person name="Gargeya S."/>
            <person name="Fitzgerald M."/>
            <person name="Abouelleil A."/>
            <person name="Alvarado L."/>
            <person name="Berlin A.M."/>
            <person name="Chapman S.B."/>
            <person name="Dewar J."/>
            <person name="Goldberg J."/>
            <person name="Griggs A."/>
            <person name="Gujja S."/>
            <person name="Hansen M."/>
            <person name="Howarth C."/>
            <person name="Imamovic A."/>
            <person name="Larimer J."/>
            <person name="McCowan C."/>
            <person name="Murphy C."/>
            <person name="Pearson M."/>
            <person name="Priest M."/>
            <person name="Roberts A."/>
            <person name="Saif S."/>
            <person name="Shea T."/>
            <person name="Sykes S."/>
            <person name="Wortman J."/>
            <person name="Nusbaum C."/>
            <person name="Birren B."/>
        </authorList>
    </citation>
    <scope>NUCLEOTIDE SEQUENCE</scope>
    <source>
        <strain evidence="4">CBS 10117</strain>
    </source>
</reference>
<name>A0A1A6AA19_9TREE</name>
<dbReference type="PANTHER" id="PTHR13754:SF13">
    <property type="entry name" value="METALLO-BETA-LACTAMASE SUPERFAMILY PROTEIN (AFU_ORTHOLOGUE AFUA_3G07630)"/>
    <property type="match status" value="1"/>
</dbReference>
<dbReference type="InterPro" id="IPR036866">
    <property type="entry name" value="RibonucZ/Hydroxyglut_hydro"/>
</dbReference>
<feature type="domain" description="Metallo-beta-lactamase" evidence="2">
    <location>
        <begin position="70"/>
        <end position="172"/>
    </location>
</feature>
<dbReference type="CDD" id="cd07713">
    <property type="entry name" value="DHPS-like_MBL-fold"/>
    <property type="match status" value="1"/>
</dbReference>
<reference evidence="4" key="3">
    <citation type="submission" date="2024-02" db="EMBL/GenBank/DDBJ databases">
        <title>Comparative genomics of Cryptococcus and Kwoniella reveals pathogenesis evolution and contrasting modes of karyotype evolution via chromosome fusion or intercentromeric recombination.</title>
        <authorList>
            <person name="Coelho M.A."/>
            <person name="David-Palma M."/>
            <person name="Shea T."/>
            <person name="Bowers K."/>
            <person name="McGinley-Smith S."/>
            <person name="Mohammad A.W."/>
            <person name="Gnirke A."/>
            <person name="Yurkov A.M."/>
            <person name="Nowrousian M."/>
            <person name="Sun S."/>
            <person name="Cuomo C.A."/>
            <person name="Heitman J."/>
        </authorList>
    </citation>
    <scope>NUCLEOTIDE SEQUENCE</scope>
    <source>
        <strain evidence="4">CBS 10117</strain>
    </source>
</reference>
<dbReference type="Pfam" id="PF00753">
    <property type="entry name" value="Lactamase_B"/>
    <property type="match status" value="1"/>
</dbReference>
<dbReference type="KEGG" id="kdj:28966618"/>
<dbReference type="VEuPathDB" id="FungiDB:I303_02919"/>
<sequence>MSPPLDLTPVDRLEFLILVDNFVEWLSTLPPGFTHELPQHMLDKHVPKDELTGLPIVDLDNYCCGAHGLSILIKTTIGDEKSTVLFDSGPDPRSIERNVQAMKVDLTELDAVALSHWHRDHSGGILKALELRQDQLRKRQREQTNSSTLHENDHESNEDETVLVDLHPDRPIRRGISRPPDFIPICSLPPDPTFEEIEQRGGKVQLNNQPHEILNKRGERTGIGISGEIKRVTDFEVGIPGALTWMKDENGGGEGGWFNDPLIKDERYAVVDVKGHGLVVFSSCSHAGICNVIHSLQPLNRPIHAIVGGLHLAPVDKQPARQTVDFLSRRLEPVPNYILPLHCTGLEPRAMLREALGNRVVPCGTGISVVWTGTDEEDEQVEDGFRIVS</sequence>
<dbReference type="EMBL" id="KI894029">
    <property type="protein sequence ID" value="OBR86898.1"/>
    <property type="molecule type" value="Genomic_DNA"/>
</dbReference>
<dbReference type="STRING" id="1296121.A0A1A6AA19"/>
<dbReference type="Gene3D" id="3.60.15.10">
    <property type="entry name" value="Ribonuclease Z/Hydroxyacylglutathione hydrolase-like"/>
    <property type="match status" value="1"/>
</dbReference>
<dbReference type="PANTHER" id="PTHR13754">
    <property type="entry name" value="METALLO-BETA-LACTAMASE SUPERFAMILY PROTEIN"/>
    <property type="match status" value="1"/>
</dbReference>
<dbReference type="GeneID" id="28966618"/>